<evidence type="ECO:0000313" key="3">
    <source>
        <dbReference type="Proteomes" id="UP000291343"/>
    </source>
</evidence>
<sequence>MRRFPDQVSRDERADKFKVLIIRNIFETGCVTPVTMTHTPFKHTYVLICVKTSITKNADYYLQNSSELYEEQINSRLFESSGLLLRKHTYVSICVKTSITKNADYYLQNSSELYEEQINSRLFESSGILLKRESNEERRGEKGQRGKGEKVEMEKKRQREGVMKKDGKRRGKEGVRERTEGTERERAVKENLHSFKLLRVFDRESQWTSVVVVSRV</sequence>
<gene>
    <name evidence="2" type="ORF">LSTR_LSTR008965</name>
</gene>
<evidence type="ECO:0000256" key="1">
    <source>
        <dbReference type="SAM" id="MobiDB-lite"/>
    </source>
</evidence>
<dbReference type="EMBL" id="QKKF02033231">
    <property type="protein sequence ID" value="RZF33842.1"/>
    <property type="molecule type" value="Genomic_DNA"/>
</dbReference>
<dbReference type="AlphaFoldDB" id="A0A482WKR5"/>
<keyword evidence="3" id="KW-1185">Reference proteome</keyword>
<dbReference type="Proteomes" id="UP000291343">
    <property type="component" value="Unassembled WGS sequence"/>
</dbReference>
<dbReference type="InParanoid" id="A0A482WKR5"/>
<comment type="caution">
    <text evidence="2">The sequence shown here is derived from an EMBL/GenBank/DDBJ whole genome shotgun (WGS) entry which is preliminary data.</text>
</comment>
<accession>A0A482WKR5</accession>
<name>A0A482WKR5_LAOST</name>
<reference evidence="2 3" key="1">
    <citation type="journal article" date="2017" name="Gigascience">
        <title>Genome sequence of the small brown planthopper, Laodelphax striatellus.</title>
        <authorList>
            <person name="Zhu J."/>
            <person name="Jiang F."/>
            <person name="Wang X."/>
            <person name="Yang P."/>
            <person name="Bao Y."/>
            <person name="Zhao W."/>
            <person name="Wang W."/>
            <person name="Lu H."/>
            <person name="Wang Q."/>
            <person name="Cui N."/>
            <person name="Li J."/>
            <person name="Chen X."/>
            <person name="Luo L."/>
            <person name="Yu J."/>
            <person name="Kang L."/>
            <person name="Cui F."/>
        </authorList>
    </citation>
    <scope>NUCLEOTIDE SEQUENCE [LARGE SCALE GENOMIC DNA]</scope>
    <source>
        <strain evidence="2">Lst14</strain>
    </source>
</reference>
<feature type="region of interest" description="Disordered" evidence="1">
    <location>
        <begin position="134"/>
        <end position="186"/>
    </location>
</feature>
<proteinExistence type="predicted"/>
<organism evidence="2 3">
    <name type="scientific">Laodelphax striatellus</name>
    <name type="common">Small brown planthopper</name>
    <name type="synonym">Delphax striatella</name>
    <dbReference type="NCBI Taxonomy" id="195883"/>
    <lineage>
        <taxon>Eukaryota</taxon>
        <taxon>Metazoa</taxon>
        <taxon>Ecdysozoa</taxon>
        <taxon>Arthropoda</taxon>
        <taxon>Hexapoda</taxon>
        <taxon>Insecta</taxon>
        <taxon>Pterygota</taxon>
        <taxon>Neoptera</taxon>
        <taxon>Paraneoptera</taxon>
        <taxon>Hemiptera</taxon>
        <taxon>Auchenorrhyncha</taxon>
        <taxon>Fulgoroidea</taxon>
        <taxon>Delphacidae</taxon>
        <taxon>Criomorphinae</taxon>
        <taxon>Laodelphax</taxon>
    </lineage>
</organism>
<feature type="compositionally biased region" description="Basic and acidic residues" evidence="1">
    <location>
        <begin position="172"/>
        <end position="186"/>
    </location>
</feature>
<evidence type="ECO:0000313" key="2">
    <source>
        <dbReference type="EMBL" id="RZF33842.1"/>
    </source>
</evidence>
<protein>
    <submittedName>
        <fullName evidence="2">Uncharacterized protein</fullName>
    </submittedName>
</protein>
<feature type="compositionally biased region" description="Basic and acidic residues" evidence="1">
    <location>
        <begin position="134"/>
        <end position="165"/>
    </location>
</feature>